<reference evidence="2" key="1">
    <citation type="submission" date="2006-10" db="EMBL/GenBank/DDBJ databases">
        <authorList>
            <person name="Amadeo P."/>
            <person name="Zhao Q."/>
            <person name="Wortman J."/>
            <person name="Fraser-Liggett C."/>
            <person name="Carlton J."/>
        </authorList>
    </citation>
    <scope>NUCLEOTIDE SEQUENCE</scope>
    <source>
        <strain evidence="2">G3</strain>
    </source>
</reference>
<dbReference type="InParanoid" id="A2DQH4"/>
<feature type="compositionally biased region" description="Polar residues" evidence="1">
    <location>
        <begin position="18"/>
        <end position="48"/>
    </location>
</feature>
<dbReference type="VEuPathDB" id="TrichDB:TVAG_320260"/>
<organism evidence="2 3">
    <name type="scientific">Trichomonas vaginalis (strain ATCC PRA-98 / G3)</name>
    <dbReference type="NCBI Taxonomy" id="412133"/>
    <lineage>
        <taxon>Eukaryota</taxon>
        <taxon>Metamonada</taxon>
        <taxon>Parabasalia</taxon>
        <taxon>Trichomonadida</taxon>
        <taxon>Trichomonadidae</taxon>
        <taxon>Trichomonas</taxon>
    </lineage>
</organism>
<accession>A2DQH4</accession>
<evidence type="ECO:0000256" key="1">
    <source>
        <dbReference type="SAM" id="MobiDB-lite"/>
    </source>
</evidence>
<evidence type="ECO:0000313" key="2">
    <source>
        <dbReference type="EMBL" id="EAY17431.1"/>
    </source>
</evidence>
<dbReference type="KEGG" id="tva:4775448"/>
<dbReference type="Proteomes" id="UP000001542">
    <property type="component" value="Unassembled WGS sequence"/>
</dbReference>
<sequence length="513" mass="58079">MQKREGPILRSSLKKRSNITQQAGELTSQYDRDTTQSFTKRAKFSQQPAEDDFTQNDIYSRPRIFNERRSDSKSARQDIAADSTEVLFPPSATDTKSTIGIHSDFQIGEVNQRFQLNSNAPVTSLPEFTDSYAQSSPELQIFRPYENSRQSQMELDDVDNSEIPTIKDLIVSYLSLETQDTQQTVHNNLESLFSSLSYGEQFNLQIPDFKFLSTSAFQNLSNASRNISDNINIFSDTIEEISQNLISDPPLSLRTLNTLHPDEVSQIISRSNSFISLFKTQAINYILKQVLDFEKSFSSQTQIIKNLRDSYNFGEEFLLNDPTIAKIEELQDIRRKIKEAIEANGDIHSRIQAFTQLRNSLCFAITSIKSGNATVVRPGKKPQTVSNISIIYNDVASSSRKSVLSLEIAKLAESVPNVSRFMLNGVDIVEMTFTRFSGDLRFKIQFAIDAKLYPWVTFCFGVNARLSVSIGNEEEIGGQISRIFSNIGFDKRPILKIAQRINNDYQLGYQNLG</sequence>
<dbReference type="RefSeq" id="XP_001330800.1">
    <property type="nucleotide sequence ID" value="XM_001330764.1"/>
</dbReference>
<keyword evidence="3" id="KW-1185">Reference proteome</keyword>
<dbReference type="EMBL" id="DS113231">
    <property type="protein sequence ID" value="EAY17431.1"/>
    <property type="molecule type" value="Genomic_DNA"/>
</dbReference>
<proteinExistence type="predicted"/>
<protein>
    <submittedName>
        <fullName evidence="2">Uncharacterized protein</fullName>
    </submittedName>
</protein>
<feature type="region of interest" description="Disordered" evidence="1">
    <location>
        <begin position="1"/>
        <end position="78"/>
    </location>
</feature>
<reference evidence="2" key="2">
    <citation type="journal article" date="2007" name="Science">
        <title>Draft genome sequence of the sexually transmitted pathogen Trichomonas vaginalis.</title>
        <authorList>
            <person name="Carlton J.M."/>
            <person name="Hirt R.P."/>
            <person name="Silva J.C."/>
            <person name="Delcher A.L."/>
            <person name="Schatz M."/>
            <person name="Zhao Q."/>
            <person name="Wortman J.R."/>
            <person name="Bidwell S.L."/>
            <person name="Alsmark U.C.M."/>
            <person name="Besteiro S."/>
            <person name="Sicheritz-Ponten T."/>
            <person name="Noel C.J."/>
            <person name="Dacks J.B."/>
            <person name="Foster P.G."/>
            <person name="Simillion C."/>
            <person name="Van de Peer Y."/>
            <person name="Miranda-Saavedra D."/>
            <person name="Barton G.J."/>
            <person name="Westrop G.D."/>
            <person name="Mueller S."/>
            <person name="Dessi D."/>
            <person name="Fiori P.L."/>
            <person name="Ren Q."/>
            <person name="Paulsen I."/>
            <person name="Zhang H."/>
            <person name="Bastida-Corcuera F.D."/>
            <person name="Simoes-Barbosa A."/>
            <person name="Brown M.T."/>
            <person name="Hayes R.D."/>
            <person name="Mukherjee M."/>
            <person name="Okumura C.Y."/>
            <person name="Schneider R."/>
            <person name="Smith A.J."/>
            <person name="Vanacova S."/>
            <person name="Villalvazo M."/>
            <person name="Haas B.J."/>
            <person name="Pertea M."/>
            <person name="Feldblyum T.V."/>
            <person name="Utterback T.R."/>
            <person name="Shu C.L."/>
            <person name="Osoegawa K."/>
            <person name="de Jong P.J."/>
            <person name="Hrdy I."/>
            <person name="Horvathova L."/>
            <person name="Zubacova Z."/>
            <person name="Dolezal P."/>
            <person name="Malik S.B."/>
            <person name="Logsdon J.M. Jr."/>
            <person name="Henze K."/>
            <person name="Gupta A."/>
            <person name="Wang C.C."/>
            <person name="Dunne R.L."/>
            <person name="Upcroft J.A."/>
            <person name="Upcroft P."/>
            <person name="White O."/>
            <person name="Salzberg S.L."/>
            <person name="Tang P."/>
            <person name="Chiu C.-H."/>
            <person name="Lee Y.-S."/>
            <person name="Embley T.M."/>
            <person name="Coombs G.H."/>
            <person name="Mottram J.C."/>
            <person name="Tachezy J."/>
            <person name="Fraser-Liggett C.M."/>
            <person name="Johnson P.J."/>
        </authorList>
    </citation>
    <scope>NUCLEOTIDE SEQUENCE [LARGE SCALE GENOMIC DNA]</scope>
    <source>
        <strain evidence="2">G3</strain>
    </source>
</reference>
<evidence type="ECO:0000313" key="3">
    <source>
        <dbReference type="Proteomes" id="UP000001542"/>
    </source>
</evidence>
<dbReference type="AlphaFoldDB" id="A2DQH4"/>
<feature type="compositionally biased region" description="Basic and acidic residues" evidence="1">
    <location>
        <begin position="64"/>
        <end position="76"/>
    </location>
</feature>
<dbReference type="VEuPathDB" id="TrichDB:TVAGG3_1010150"/>
<name>A2DQH4_TRIV3</name>
<gene>
    <name evidence="2" type="ORF">TVAG_320260</name>
</gene>